<protein>
    <submittedName>
        <fullName evidence="3">Transposase</fullName>
    </submittedName>
</protein>
<reference evidence="3" key="1">
    <citation type="submission" date="2016-11" db="UniProtKB">
        <authorList>
            <consortium name="WormBaseParasite"/>
        </authorList>
    </citation>
    <scope>IDENTIFICATION</scope>
</reference>
<sequence>MLKRVTRNSQSDPIGGYGQIKRIGDSHRAMGSGYKNESATLVALNPELAMSKKATREVQLNVLWSKTRKNKEYSNARSGYKTDRPLWKYLEI</sequence>
<proteinExistence type="predicted"/>
<evidence type="ECO:0000313" key="2">
    <source>
        <dbReference type="Proteomes" id="UP000095287"/>
    </source>
</evidence>
<dbReference type="WBParaSite" id="L893_g31755.t1">
    <property type="protein sequence ID" value="L893_g31755.t1"/>
    <property type="gene ID" value="L893_g31755"/>
</dbReference>
<name>A0A1I8A1J8_9BILA</name>
<organism evidence="2 3">
    <name type="scientific">Steinernema glaseri</name>
    <dbReference type="NCBI Taxonomy" id="37863"/>
    <lineage>
        <taxon>Eukaryota</taxon>
        <taxon>Metazoa</taxon>
        <taxon>Ecdysozoa</taxon>
        <taxon>Nematoda</taxon>
        <taxon>Chromadorea</taxon>
        <taxon>Rhabditida</taxon>
        <taxon>Tylenchina</taxon>
        <taxon>Panagrolaimomorpha</taxon>
        <taxon>Strongyloidoidea</taxon>
        <taxon>Steinernematidae</taxon>
        <taxon>Steinernema</taxon>
    </lineage>
</organism>
<accession>A0A1I8A1J8</accession>
<keyword evidence="2" id="KW-1185">Reference proteome</keyword>
<dbReference type="AlphaFoldDB" id="A0A1I8A1J8"/>
<evidence type="ECO:0000256" key="1">
    <source>
        <dbReference type="SAM" id="MobiDB-lite"/>
    </source>
</evidence>
<evidence type="ECO:0000313" key="3">
    <source>
        <dbReference type="WBParaSite" id="L893_g31755.t1"/>
    </source>
</evidence>
<feature type="region of interest" description="Disordered" evidence="1">
    <location>
        <begin position="1"/>
        <end position="20"/>
    </location>
</feature>
<dbReference type="Proteomes" id="UP000095287">
    <property type="component" value="Unplaced"/>
</dbReference>